<dbReference type="GO" id="GO:0005829">
    <property type="term" value="C:cytosol"/>
    <property type="evidence" value="ECO:0007669"/>
    <property type="project" value="TreeGrafter"/>
</dbReference>
<gene>
    <name evidence="2" type="ORF">GIS00_19355</name>
</gene>
<dbReference type="PANTHER" id="PTHR42743">
    <property type="entry name" value="AMINO-ACID AMINOTRANSFERASE"/>
    <property type="match status" value="1"/>
</dbReference>
<dbReference type="Gene3D" id="3.20.10.10">
    <property type="entry name" value="D-amino Acid Aminotransferase, subunit A, domain 2"/>
    <property type="match status" value="1"/>
</dbReference>
<comment type="similarity">
    <text evidence="1">Belongs to the class-IV pyridoxal-phosphate-dependent aminotransferase family.</text>
</comment>
<proteinExistence type="inferred from homology"/>
<dbReference type="Gene3D" id="3.30.470.10">
    <property type="match status" value="1"/>
</dbReference>
<protein>
    <submittedName>
        <fullName evidence="2">4-amino-4-deoxychorismate lyase</fullName>
    </submittedName>
</protein>
<sequence>MASDLLVALLDGTLVPADRPLLRADDAGVTRGDGCFETTLAVAGVPRDLPEHLARLQLSADLLDLVLPGPEDWTRGVDAVLGARQGADQVVRLIATRGPEGGIPTCYVTGGPVPASSVAQRTAGIRVALLERAVSGADAARMPWLLFGAKTLSYAMNMGALRWAAARGLDDVLFVGSDGAVLEGPRSSVVALLEDDTGPVLCTPPADGILDGITVRRLLGAADAAGLATSRRLLTVADLQAAQGVWLTSSVRLLAPVTELDGSPLVDGGWTPRLAALLEVPA</sequence>
<dbReference type="RefSeq" id="WP_154770069.1">
    <property type="nucleotide sequence ID" value="NZ_WLYK01000008.1"/>
</dbReference>
<dbReference type="InterPro" id="IPR043131">
    <property type="entry name" value="BCAT-like_N"/>
</dbReference>
<comment type="caution">
    <text evidence="2">The sequence shown here is derived from an EMBL/GenBank/DDBJ whole genome shotgun (WGS) entry which is preliminary data.</text>
</comment>
<keyword evidence="2" id="KW-0456">Lyase</keyword>
<reference evidence="2 3" key="1">
    <citation type="submission" date="2019-11" db="EMBL/GenBank/DDBJ databases">
        <authorList>
            <person name="Jiang L.-Q."/>
        </authorList>
    </citation>
    <scope>NUCLEOTIDE SEQUENCE [LARGE SCALE GENOMIC DNA]</scope>
    <source>
        <strain evidence="2 3">YIM 132087</strain>
    </source>
</reference>
<dbReference type="Proteomes" id="UP000460221">
    <property type="component" value="Unassembled WGS sequence"/>
</dbReference>
<dbReference type="SUPFAM" id="SSF56752">
    <property type="entry name" value="D-aminoacid aminotransferase-like PLP-dependent enzymes"/>
    <property type="match status" value="1"/>
</dbReference>
<dbReference type="Pfam" id="PF01063">
    <property type="entry name" value="Aminotran_4"/>
    <property type="match status" value="1"/>
</dbReference>
<evidence type="ECO:0000313" key="2">
    <source>
        <dbReference type="EMBL" id="MTD16099.1"/>
    </source>
</evidence>
<name>A0A7K1FRW6_9ACTN</name>
<dbReference type="InterPro" id="IPR001544">
    <property type="entry name" value="Aminotrans_IV"/>
</dbReference>
<dbReference type="GO" id="GO:0016829">
    <property type="term" value="F:lyase activity"/>
    <property type="evidence" value="ECO:0007669"/>
    <property type="project" value="UniProtKB-KW"/>
</dbReference>
<dbReference type="InterPro" id="IPR036038">
    <property type="entry name" value="Aminotransferase-like"/>
</dbReference>
<dbReference type="GO" id="GO:0046394">
    <property type="term" value="P:carboxylic acid biosynthetic process"/>
    <property type="evidence" value="ECO:0007669"/>
    <property type="project" value="UniProtKB-ARBA"/>
</dbReference>
<dbReference type="EMBL" id="WLYK01000008">
    <property type="protein sequence ID" value="MTD16099.1"/>
    <property type="molecule type" value="Genomic_DNA"/>
</dbReference>
<accession>A0A7K1FRW6</accession>
<evidence type="ECO:0000313" key="3">
    <source>
        <dbReference type="Proteomes" id="UP000460221"/>
    </source>
</evidence>
<dbReference type="InterPro" id="IPR050571">
    <property type="entry name" value="Class-IV_PLP-Dep_Aminotrnsfr"/>
</dbReference>
<evidence type="ECO:0000256" key="1">
    <source>
        <dbReference type="ARBA" id="ARBA00009320"/>
    </source>
</evidence>
<dbReference type="InterPro" id="IPR043132">
    <property type="entry name" value="BCAT-like_C"/>
</dbReference>
<dbReference type="PANTHER" id="PTHR42743:SF11">
    <property type="entry name" value="AMINODEOXYCHORISMATE LYASE"/>
    <property type="match status" value="1"/>
</dbReference>
<dbReference type="AlphaFoldDB" id="A0A7K1FRW6"/>
<organism evidence="2 3">
    <name type="scientific">Nakamurella alba</name>
    <dbReference type="NCBI Taxonomy" id="2665158"/>
    <lineage>
        <taxon>Bacteria</taxon>
        <taxon>Bacillati</taxon>
        <taxon>Actinomycetota</taxon>
        <taxon>Actinomycetes</taxon>
        <taxon>Nakamurellales</taxon>
        <taxon>Nakamurellaceae</taxon>
        <taxon>Nakamurella</taxon>
    </lineage>
</organism>
<keyword evidence="3" id="KW-1185">Reference proteome</keyword>